<reference evidence="2 3" key="1">
    <citation type="submission" date="2024-06" db="EMBL/GenBank/DDBJ databases">
        <title>Complete genome of Phlyctema vagabunda strain 19-DSS-EL-015.</title>
        <authorList>
            <person name="Fiorenzani C."/>
        </authorList>
    </citation>
    <scope>NUCLEOTIDE SEQUENCE [LARGE SCALE GENOMIC DNA]</scope>
    <source>
        <strain evidence="2 3">19-DSS-EL-015</strain>
    </source>
</reference>
<feature type="compositionally biased region" description="Polar residues" evidence="1">
    <location>
        <begin position="1"/>
        <end position="10"/>
    </location>
</feature>
<comment type="caution">
    <text evidence="2">The sequence shown here is derived from an EMBL/GenBank/DDBJ whole genome shotgun (WGS) entry which is preliminary data.</text>
</comment>
<sequence>MARDSATTQPENHRRRKGIADHTSDMMFQRIPTRTSSKPILRGSSLKLRKAGANLEPHTQLLRLPPEIIQYIAALLPHTTAAIFTFTCTKIRSILGTQYWDIFNDDLRAREHLIGIWLSLPPTKPLPSKPHAIPGVPQKSKNTSSHTTFESHTHARTRQQCMLIPRGSSLENLQAFQTKLKPRRRLLELLSRDTPDLIRCGRCVILHSPGRKIPTIHQSDLRECEAADKRMGVDRLIYAGFTFPHVQFAMKLHRAGHETDDYLRCLEKRTKRKEISFRICNGEFYVRARYLFPLSLPPSCDNEEKGEKTRSTMSPHLIIRPSQSHICTHLSINNPEKSTAFTRSHGSGKQKKNIKSRRTLETYIQQILFGPRGPAELPNHTEAGTEKTIEKEIQQCKYCETEFLFSIETRVAKGNAPEDVKGKGKEKATAEREERVGILTKWMCLGTATTCVDEKWCRHFERDIFDSSSRANKGSGNGAGEVGNGKRVRWERGEIVRRFERASEGKSADRKGKGKMIA</sequence>
<evidence type="ECO:0000313" key="2">
    <source>
        <dbReference type="EMBL" id="KAL3428387.1"/>
    </source>
</evidence>
<feature type="region of interest" description="Disordered" evidence="1">
    <location>
        <begin position="1"/>
        <end position="23"/>
    </location>
</feature>
<gene>
    <name evidence="2" type="ORF">PVAG01_01896</name>
</gene>
<name>A0ABR4PYE0_9HELO</name>
<proteinExistence type="predicted"/>
<dbReference type="Proteomes" id="UP001629113">
    <property type="component" value="Unassembled WGS sequence"/>
</dbReference>
<accession>A0ABR4PYE0</accession>
<keyword evidence="3" id="KW-1185">Reference proteome</keyword>
<organism evidence="2 3">
    <name type="scientific">Phlyctema vagabunda</name>
    <dbReference type="NCBI Taxonomy" id="108571"/>
    <lineage>
        <taxon>Eukaryota</taxon>
        <taxon>Fungi</taxon>
        <taxon>Dikarya</taxon>
        <taxon>Ascomycota</taxon>
        <taxon>Pezizomycotina</taxon>
        <taxon>Leotiomycetes</taxon>
        <taxon>Helotiales</taxon>
        <taxon>Dermateaceae</taxon>
        <taxon>Phlyctema</taxon>
    </lineage>
</organism>
<dbReference type="EMBL" id="JBFCZG010000001">
    <property type="protein sequence ID" value="KAL3428387.1"/>
    <property type="molecule type" value="Genomic_DNA"/>
</dbReference>
<evidence type="ECO:0008006" key="4">
    <source>
        <dbReference type="Google" id="ProtNLM"/>
    </source>
</evidence>
<evidence type="ECO:0000256" key="1">
    <source>
        <dbReference type="SAM" id="MobiDB-lite"/>
    </source>
</evidence>
<evidence type="ECO:0000313" key="3">
    <source>
        <dbReference type="Proteomes" id="UP001629113"/>
    </source>
</evidence>
<protein>
    <recommendedName>
        <fullName evidence="4">F-box domain-containing protein</fullName>
    </recommendedName>
</protein>